<evidence type="ECO:0000256" key="2">
    <source>
        <dbReference type="ARBA" id="ARBA00022448"/>
    </source>
</evidence>
<dbReference type="GO" id="GO:0045259">
    <property type="term" value="C:proton-transporting ATP synthase complex"/>
    <property type="evidence" value="ECO:0007669"/>
    <property type="project" value="UniProtKB-KW"/>
</dbReference>
<keyword evidence="13" id="KW-1003">Cell membrane</keyword>
<evidence type="ECO:0000256" key="10">
    <source>
        <dbReference type="ARBA" id="ARBA00025198"/>
    </source>
</evidence>
<dbReference type="GO" id="GO:0016787">
    <property type="term" value="F:hydrolase activity"/>
    <property type="evidence" value="ECO:0007669"/>
    <property type="project" value="UniProtKB-KW"/>
</dbReference>
<dbReference type="PATRIC" id="fig|29422.6.peg.1897"/>
<evidence type="ECO:0000256" key="6">
    <source>
        <dbReference type="ARBA" id="ARBA00022989"/>
    </source>
</evidence>
<evidence type="ECO:0000256" key="12">
    <source>
        <dbReference type="ARBA" id="ARBA00037847"/>
    </source>
</evidence>
<dbReference type="Pfam" id="PF00213">
    <property type="entry name" value="OSCP"/>
    <property type="match status" value="1"/>
</dbReference>
<evidence type="ECO:0000313" key="15">
    <source>
        <dbReference type="EMBL" id="KTC81263.1"/>
    </source>
</evidence>
<sequence>MELSWSTFLLELINFLVLIWILNYFFYAPIQQTIAKRRHMVQEQLENAEQRHNEAQQLQIKYEHRLADWQQEKNTLQKEFQQAMERWKSEETLHFEKKLNKEQEQLNAREMKKAKEYIEKNAKEALLLAGKFTEKLLIQFADEHLEQKIIEKTIEDLNRYPEKPWQLMEDVSEQDTLVVQSAYAINKSQQRRLGQAIEKIMCKKPTIEWVENPALLAGLTLQMGSILLQANLRDELKFFTETNNELTRQPLHS</sequence>
<evidence type="ECO:0000256" key="5">
    <source>
        <dbReference type="ARBA" id="ARBA00022781"/>
    </source>
</evidence>
<evidence type="ECO:0000256" key="4">
    <source>
        <dbReference type="ARBA" id="ARBA00022692"/>
    </source>
</evidence>
<dbReference type="InterPro" id="IPR002146">
    <property type="entry name" value="ATP_synth_b/b'su_bac/chlpt"/>
</dbReference>
<evidence type="ECO:0000256" key="1">
    <source>
        <dbReference type="ARBA" id="ARBA00005513"/>
    </source>
</evidence>
<dbReference type="PANTHER" id="PTHR33445:SF2">
    <property type="entry name" value="ATP SYNTHASE SUBUNIT B', CHLOROPLASTIC"/>
    <property type="match status" value="1"/>
</dbReference>
<keyword evidence="3 13" id="KW-0138">CF(0)</keyword>
<keyword evidence="6 13" id="KW-1133">Transmembrane helix</keyword>
<comment type="similarity">
    <text evidence="1 13">Belongs to the ATPase B chain family.</text>
</comment>
<comment type="subcellular location">
    <subcellularLocation>
        <location evidence="13">Cell membrane</location>
        <topology evidence="13">Single-pass membrane protein</topology>
    </subcellularLocation>
    <subcellularLocation>
        <location evidence="12">Endomembrane system</location>
        <topology evidence="12">Single-pass membrane protein</topology>
    </subcellularLocation>
</comment>
<dbReference type="InterPro" id="IPR000711">
    <property type="entry name" value="ATPase_OSCP/dsu"/>
</dbReference>
<keyword evidence="5 13" id="KW-0375">Hydrogen ion transport</keyword>
<evidence type="ECO:0000256" key="11">
    <source>
        <dbReference type="ARBA" id="ARBA00025614"/>
    </source>
</evidence>
<dbReference type="Pfam" id="PF00430">
    <property type="entry name" value="ATP-synt_B"/>
    <property type="match status" value="1"/>
</dbReference>
<keyword evidence="2 13" id="KW-0813">Transport</keyword>
<evidence type="ECO:0000256" key="13">
    <source>
        <dbReference type="HAMAP-Rule" id="MF_01398"/>
    </source>
</evidence>
<dbReference type="OrthoDB" id="466272at2"/>
<keyword evidence="8 13" id="KW-0472">Membrane</keyword>
<accession>A0A0W0SCK0</accession>
<keyword evidence="7 13" id="KW-0406">Ion transport</keyword>
<dbReference type="InterPro" id="IPR050059">
    <property type="entry name" value="ATP_synthase_B_chain"/>
</dbReference>
<evidence type="ECO:0000256" key="9">
    <source>
        <dbReference type="ARBA" id="ARBA00023310"/>
    </source>
</evidence>
<keyword evidence="4 13" id="KW-0812">Transmembrane</keyword>
<dbReference type="CDD" id="cd06503">
    <property type="entry name" value="ATP-synt_Fo_b"/>
    <property type="match status" value="1"/>
</dbReference>
<organism evidence="15 16">
    <name type="scientific">Legionella brunensis</name>
    <dbReference type="NCBI Taxonomy" id="29422"/>
    <lineage>
        <taxon>Bacteria</taxon>
        <taxon>Pseudomonadati</taxon>
        <taxon>Pseudomonadota</taxon>
        <taxon>Gammaproteobacteria</taxon>
        <taxon>Legionellales</taxon>
        <taxon>Legionellaceae</taxon>
        <taxon>Legionella</taxon>
    </lineage>
</organism>
<dbReference type="AlphaFoldDB" id="A0A0W0SCK0"/>
<dbReference type="GO" id="GO:0046961">
    <property type="term" value="F:proton-transporting ATPase activity, rotational mechanism"/>
    <property type="evidence" value="ECO:0007669"/>
    <property type="project" value="TreeGrafter"/>
</dbReference>
<evidence type="ECO:0000256" key="8">
    <source>
        <dbReference type="ARBA" id="ARBA00023136"/>
    </source>
</evidence>
<proteinExistence type="inferred from homology"/>
<comment type="subunit">
    <text evidence="13">F-type ATPases have 2 components, F(1) - the catalytic core - and F(0) - the membrane proton channel. F(1) has five subunits: alpha(3), beta(3), gamma(1), delta(1), epsilon(1). F(0) has three main subunits: a(1), b(2) and c(10-14). The alpha and beta chains form an alternating ring which encloses part of the gamma chain. F(1) is attached to F(0) by a central stalk formed by the gamma and epsilon chains, while a peripheral stalk is formed by the delta and b chains.</text>
</comment>
<reference evidence="15 16" key="1">
    <citation type="submission" date="2015-11" db="EMBL/GenBank/DDBJ databases">
        <title>Genomic analysis of 38 Legionella species identifies large and diverse effector repertoires.</title>
        <authorList>
            <person name="Burstein D."/>
            <person name="Amaro F."/>
            <person name="Zusman T."/>
            <person name="Lifshitz Z."/>
            <person name="Cohen O."/>
            <person name="Gilbert J.A."/>
            <person name="Pupko T."/>
            <person name="Shuman H.A."/>
            <person name="Segal G."/>
        </authorList>
    </citation>
    <scope>NUCLEOTIDE SEQUENCE [LARGE SCALE GENOMIC DNA]</scope>
    <source>
        <strain evidence="15 16">ATCC 43878</strain>
    </source>
</reference>
<dbReference type="RefSeq" id="WP_010652839.1">
    <property type="nucleotide sequence ID" value="NZ_CAAAHU010000002.1"/>
</dbReference>
<comment type="function">
    <text evidence="10 13">F(1)F(0) ATP synthase produces ATP from ADP in the presence of a proton or sodium gradient. F-type ATPases consist of two structural domains, F(1) containing the extramembraneous catalytic core and F(0) containing the membrane proton channel, linked together by a central stalk and a peripheral stalk. During catalysis, ATP synthesis in the catalytic domain of F(1) is coupled via a rotary mechanism of the central stalk subunits to proton translocation.</text>
</comment>
<evidence type="ECO:0000256" key="3">
    <source>
        <dbReference type="ARBA" id="ARBA00022547"/>
    </source>
</evidence>
<comment type="caution">
    <text evidence="15">The sequence shown here is derived from an EMBL/GenBank/DDBJ whole genome shotgun (WGS) entry which is preliminary data.</text>
</comment>
<gene>
    <name evidence="15" type="primary">atpF_2</name>
    <name evidence="13" type="synonym">atpF</name>
    <name evidence="15" type="ORF">Lbru_1783</name>
</gene>
<name>A0A0W0SCK0_9GAMM</name>
<keyword evidence="15" id="KW-0378">Hydrolase</keyword>
<dbReference type="HAMAP" id="MF_01398">
    <property type="entry name" value="ATP_synth_b_bprime"/>
    <property type="match status" value="1"/>
</dbReference>
<feature type="coiled-coil region" evidence="14">
    <location>
        <begin position="31"/>
        <end position="121"/>
    </location>
</feature>
<dbReference type="STRING" id="29422.Lbru_1783"/>
<dbReference type="GO" id="GO:0012505">
    <property type="term" value="C:endomembrane system"/>
    <property type="evidence" value="ECO:0007669"/>
    <property type="project" value="UniProtKB-SubCell"/>
</dbReference>
<dbReference type="PANTHER" id="PTHR33445">
    <property type="entry name" value="ATP SYNTHASE SUBUNIT B', CHLOROPLASTIC"/>
    <property type="match status" value="1"/>
</dbReference>
<keyword evidence="14" id="KW-0175">Coiled coil</keyword>
<protein>
    <recommendedName>
        <fullName evidence="13">ATP synthase subunit b</fullName>
    </recommendedName>
    <alternativeName>
        <fullName evidence="13">ATP synthase F(0) sector subunit b</fullName>
    </alternativeName>
    <alternativeName>
        <fullName evidence="13">ATPase subunit I</fullName>
    </alternativeName>
    <alternativeName>
        <fullName evidence="13">F-type ATPase subunit b</fullName>
        <shortName evidence="13">F-ATPase subunit b</shortName>
    </alternativeName>
</protein>
<dbReference type="Proteomes" id="UP000054742">
    <property type="component" value="Unassembled WGS sequence"/>
</dbReference>
<feature type="transmembrane region" description="Helical" evidence="13">
    <location>
        <begin position="12"/>
        <end position="30"/>
    </location>
</feature>
<dbReference type="GO" id="GO:0046933">
    <property type="term" value="F:proton-transporting ATP synthase activity, rotational mechanism"/>
    <property type="evidence" value="ECO:0007669"/>
    <property type="project" value="UniProtKB-UniRule"/>
</dbReference>
<dbReference type="GO" id="GO:0005886">
    <property type="term" value="C:plasma membrane"/>
    <property type="evidence" value="ECO:0007669"/>
    <property type="project" value="UniProtKB-SubCell"/>
</dbReference>
<evidence type="ECO:0000256" key="7">
    <source>
        <dbReference type="ARBA" id="ARBA00023065"/>
    </source>
</evidence>
<evidence type="ECO:0000313" key="16">
    <source>
        <dbReference type="Proteomes" id="UP000054742"/>
    </source>
</evidence>
<keyword evidence="9 13" id="KW-0066">ATP synthesis</keyword>
<dbReference type="EMBL" id="LNXV01000029">
    <property type="protein sequence ID" value="KTC81263.1"/>
    <property type="molecule type" value="Genomic_DNA"/>
</dbReference>
<comment type="function">
    <text evidence="11">Component of the F(0) channel, it forms part of the peripheral stalk, linking F(1) to F(0). The b'-subunit is a diverged and duplicated form of b found in plants and photosynthetic bacteria.</text>
</comment>
<keyword evidence="16" id="KW-1185">Reference proteome</keyword>
<evidence type="ECO:0000256" key="14">
    <source>
        <dbReference type="SAM" id="Coils"/>
    </source>
</evidence>